<protein>
    <recommendedName>
        <fullName evidence="4">CCHC-type domain-containing protein</fullName>
    </recommendedName>
</protein>
<dbReference type="AlphaFoldDB" id="A0A7J6QDQ3"/>
<evidence type="ECO:0000313" key="3">
    <source>
        <dbReference type="Proteomes" id="UP000553632"/>
    </source>
</evidence>
<feature type="non-terminal residue" evidence="2">
    <location>
        <position position="413"/>
    </location>
</feature>
<comment type="caution">
    <text evidence="2">The sequence shown here is derived from an EMBL/GenBank/DDBJ whole genome shotgun (WGS) entry which is preliminary data.</text>
</comment>
<proteinExistence type="predicted"/>
<reference evidence="2 3" key="1">
    <citation type="submission" date="2020-04" db="EMBL/GenBank/DDBJ databases">
        <title>Perkinsus olseni comparative genomics.</title>
        <authorList>
            <person name="Bogema D.R."/>
        </authorList>
    </citation>
    <scope>NUCLEOTIDE SEQUENCE [LARGE SCALE GENOMIC DNA]</scope>
    <source>
        <strain evidence="2 3">ATCC PRA-207</strain>
    </source>
</reference>
<sequence length="413" mass="45034">AEGTENGKVSQGPRQGKVQGHQRRQNWSEFPTRGCSELWSYAPIVVYHYLREHISTDVYRTIGIDNDWHYNCDIHYNQAVEGIWCGLSNVYSGQSTAEKLLEAWNGLRQEASENVQEYINRVYCAQELSLAAAMRSEAELKAKLRCGLRDQRLQGDMLQHNGLPLHEFVAMMSQKVIDFDRQAGQNLTAFTNPTNLPSQLQLNWANGVPQRADSVVTANQQSAQALPTPPLAKPNLPFGVCSYCARAHGGSRETDCPAYRKVCARCSQAGHFAAACRSAPLKTGKRHARGKGKGKPNPKPGNVTAQNDAAKPSQDSSVMVTLDGAPTTGCSSAEIHSILASANLIKKGERVASDRLCGAKVQATVSVQLLTRDESGGLRASDKCSLVALWDSGASGNFVRYDIIDQILGRPPK</sequence>
<name>A0A7J6QDQ3_PEROL</name>
<feature type="compositionally biased region" description="Polar residues" evidence="1">
    <location>
        <begin position="303"/>
        <end position="316"/>
    </location>
</feature>
<feature type="non-terminal residue" evidence="2">
    <location>
        <position position="1"/>
    </location>
</feature>
<keyword evidence="3" id="KW-1185">Reference proteome</keyword>
<evidence type="ECO:0000256" key="1">
    <source>
        <dbReference type="SAM" id="MobiDB-lite"/>
    </source>
</evidence>
<feature type="region of interest" description="Disordered" evidence="1">
    <location>
        <begin position="281"/>
        <end position="316"/>
    </location>
</feature>
<gene>
    <name evidence="2" type="ORF">FOZ63_006036</name>
</gene>
<dbReference type="Proteomes" id="UP000553632">
    <property type="component" value="Unassembled WGS sequence"/>
</dbReference>
<dbReference type="EMBL" id="JABANO010033647">
    <property type="protein sequence ID" value="KAF4706463.1"/>
    <property type="molecule type" value="Genomic_DNA"/>
</dbReference>
<organism evidence="2 3">
    <name type="scientific">Perkinsus olseni</name>
    <name type="common">Perkinsus atlanticus</name>
    <dbReference type="NCBI Taxonomy" id="32597"/>
    <lineage>
        <taxon>Eukaryota</taxon>
        <taxon>Sar</taxon>
        <taxon>Alveolata</taxon>
        <taxon>Perkinsozoa</taxon>
        <taxon>Perkinsea</taxon>
        <taxon>Perkinsida</taxon>
        <taxon>Perkinsidae</taxon>
        <taxon>Perkinsus</taxon>
    </lineage>
</organism>
<evidence type="ECO:0008006" key="4">
    <source>
        <dbReference type="Google" id="ProtNLM"/>
    </source>
</evidence>
<feature type="region of interest" description="Disordered" evidence="1">
    <location>
        <begin position="1"/>
        <end position="25"/>
    </location>
</feature>
<feature type="compositionally biased region" description="Basic residues" evidence="1">
    <location>
        <begin position="283"/>
        <end position="296"/>
    </location>
</feature>
<accession>A0A7J6QDQ3</accession>
<evidence type="ECO:0000313" key="2">
    <source>
        <dbReference type="EMBL" id="KAF4706463.1"/>
    </source>
</evidence>